<dbReference type="Pfam" id="PF03167">
    <property type="entry name" value="UDG"/>
    <property type="match status" value="1"/>
</dbReference>
<dbReference type="Gene3D" id="3.40.470.10">
    <property type="entry name" value="Uracil-DNA glycosylase-like domain"/>
    <property type="match status" value="1"/>
</dbReference>
<dbReference type="Proteomes" id="UP000324781">
    <property type="component" value="Unassembled WGS sequence"/>
</dbReference>
<evidence type="ECO:0000256" key="9">
    <source>
        <dbReference type="ARBA" id="ARBA00023004"/>
    </source>
</evidence>
<accession>A0A1M6C3K9</accession>
<keyword evidence="5" id="KW-0004">4Fe-4S</keyword>
<keyword evidence="10" id="KW-0411">Iron-sulfur</keyword>
<evidence type="ECO:0000259" key="12">
    <source>
        <dbReference type="SMART" id="SM00986"/>
    </source>
</evidence>
<comment type="similarity">
    <text evidence="2">Belongs to the uracil-DNA glycosylase (UDG) superfamily. Type 4 (UDGa) family.</text>
</comment>
<dbReference type="GO" id="GO:0051539">
    <property type="term" value="F:4 iron, 4 sulfur cluster binding"/>
    <property type="evidence" value="ECO:0007669"/>
    <property type="project" value="UniProtKB-KW"/>
</dbReference>
<dbReference type="SUPFAM" id="SSF52141">
    <property type="entry name" value="Uracil-DNA glycosylase-like"/>
    <property type="match status" value="1"/>
</dbReference>
<evidence type="ECO:0000256" key="1">
    <source>
        <dbReference type="ARBA" id="ARBA00001400"/>
    </source>
</evidence>
<dbReference type="PANTHER" id="PTHR33693">
    <property type="entry name" value="TYPE-5 URACIL-DNA GLYCOSYLASE"/>
    <property type="match status" value="1"/>
</dbReference>
<dbReference type="InterPro" id="IPR005273">
    <property type="entry name" value="Ura-DNA_glyco_family4"/>
</dbReference>
<evidence type="ECO:0000256" key="7">
    <source>
        <dbReference type="ARBA" id="ARBA00022763"/>
    </source>
</evidence>
<dbReference type="EMBL" id="FQZP01000004">
    <property type="protein sequence ID" value="SHI55606.1"/>
    <property type="molecule type" value="Genomic_DNA"/>
</dbReference>
<dbReference type="OrthoDB" id="5290748at2"/>
<evidence type="ECO:0000256" key="11">
    <source>
        <dbReference type="ARBA" id="ARBA00023204"/>
    </source>
</evidence>
<dbReference type="InterPro" id="IPR051536">
    <property type="entry name" value="UDG_Type-4/5"/>
</dbReference>
<evidence type="ECO:0000256" key="5">
    <source>
        <dbReference type="ARBA" id="ARBA00022485"/>
    </source>
</evidence>
<evidence type="ECO:0000256" key="6">
    <source>
        <dbReference type="ARBA" id="ARBA00022723"/>
    </source>
</evidence>
<gene>
    <name evidence="13" type="ORF">SAMN05444373_100436</name>
</gene>
<comment type="catalytic activity">
    <reaction evidence="1">
        <text>Hydrolyzes single-stranded DNA or mismatched double-stranded DNA and polynucleotides, releasing free uracil.</text>
        <dbReference type="EC" id="3.2.2.27"/>
    </reaction>
</comment>
<feature type="domain" description="Uracil-DNA glycosylase-like" evidence="12">
    <location>
        <begin position="28"/>
        <end position="176"/>
    </location>
</feature>
<keyword evidence="14" id="KW-1185">Reference proteome</keyword>
<evidence type="ECO:0000256" key="10">
    <source>
        <dbReference type="ARBA" id="ARBA00023014"/>
    </source>
</evidence>
<keyword evidence="7" id="KW-0227">DNA damage</keyword>
<dbReference type="SMART" id="SM00986">
    <property type="entry name" value="UDG"/>
    <property type="match status" value="1"/>
</dbReference>
<protein>
    <recommendedName>
        <fullName evidence="4">Type-4 uracil-DNA glycosylase</fullName>
        <ecNumber evidence="3">3.2.2.27</ecNumber>
    </recommendedName>
</protein>
<evidence type="ECO:0000313" key="14">
    <source>
        <dbReference type="Proteomes" id="UP000324781"/>
    </source>
</evidence>
<dbReference type="NCBIfam" id="TIGR00758">
    <property type="entry name" value="UDG_fam4"/>
    <property type="match status" value="1"/>
</dbReference>
<proteinExistence type="inferred from homology"/>
<organism evidence="13 14">
    <name type="scientific">Thermoclostridium caenicola</name>
    <dbReference type="NCBI Taxonomy" id="659425"/>
    <lineage>
        <taxon>Bacteria</taxon>
        <taxon>Bacillati</taxon>
        <taxon>Bacillota</taxon>
        <taxon>Clostridia</taxon>
        <taxon>Eubacteriales</taxon>
        <taxon>Oscillospiraceae</taxon>
        <taxon>Thermoclostridium</taxon>
    </lineage>
</organism>
<name>A0A1M6C3K9_9FIRM</name>
<dbReference type="GO" id="GO:0006281">
    <property type="term" value="P:DNA repair"/>
    <property type="evidence" value="ECO:0007669"/>
    <property type="project" value="UniProtKB-KW"/>
</dbReference>
<dbReference type="PANTHER" id="PTHR33693:SF1">
    <property type="entry name" value="TYPE-4 URACIL-DNA GLYCOSYLASE"/>
    <property type="match status" value="1"/>
</dbReference>
<evidence type="ECO:0000256" key="8">
    <source>
        <dbReference type="ARBA" id="ARBA00022801"/>
    </source>
</evidence>
<evidence type="ECO:0000256" key="2">
    <source>
        <dbReference type="ARBA" id="ARBA00006521"/>
    </source>
</evidence>
<evidence type="ECO:0000313" key="13">
    <source>
        <dbReference type="EMBL" id="SHI55606.1"/>
    </source>
</evidence>
<keyword evidence="11" id="KW-0234">DNA repair</keyword>
<dbReference type="InterPro" id="IPR036895">
    <property type="entry name" value="Uracil-DNA_glycosylase-like_sf"/>
</dbReference>
<evidence type="ECO:0000256" key="3">
    <source>
        <dbReference type="ARBA" id="ARBA00012030"/>
    </source>
</evidence>
<keyword evidence="9" id="KW-0408">Iron</keyword>
<dbReference type="GO" id="GO:0046872">
    <property type="term" value="F:metal ion binding"/>
    <property type="evidence" value="ECO:0007669"/>
    <property type="project" value="UniProtKB-KW"/>
</dbReference>
<sequence>MDAWENFVAACLQCRKCPLCETRKNVVIGRGTNLKAPLMFIGEGPGEQEDIEGSAFVGRAGKLLDLALEALMFRPDQYYIANIVKCRPPGNRIPTEDEAQACLPWLRFQVKYIRPSIIVCLGSTAAKYIIDRNFRITQERGIWIEKPGFFSILPTYHPSAVLRDPGKKMDFFMDLRQVRSRMQDNGIW</sequence>
<dbReference type="GO" id="GO:0004844">
    <property type="term" value="F:uracil DNA N-glycosylase activity"/>
    <property type="evidence" value="ECO:0007669"/>
    <property type="project" value="UniProtKB-EC"/>
</dbReference>
<dbReference type="EC" id="3.2.2.27" evidence="3"/>
<keyword evidence="6" id="KW-0479">Metal-binding</keyword>
<dbReference type="CDD" id="cd10030">
    <property type="entry name" value="UDG-F4_TTUDGA_SPO1dp_like"/>
    <property type="match status" value="1"/>
</dbReference>
<dbReference type="InterPro" id="IPR005122">
    <property type="entry name" value="Uracil-DNA_glycosylase-like"/>
</dbReference>
<keyword evidence="8" id="KW-0378">Hydrolase</keyword>
<dbReference type="RefSeq" id="WP_149677709.1">
    <property type="nucleotide sequence ID" value="NZ_DAONMB010000049.1"/>
</dbReference>
<dbReference type="SMART" id="SM00987">
    <property type="entry name" value="UreE_C"/>
    <property type="match status" value="1"/>
</dbReference>
<evidence type="ECO:0000256" key="4">
    <source>
        <dbReference type="ARBA" id="ARBA00019403"/>
    </source>
</evidence>
<dbReference type="AlphaFoldDB" id="A0A1M6C3K9"/>
<reference evidence="13 14" key="1">
    <citation type="submission" date="2016-11" db="EMBL/GenBank/DDBJ databases">
        <authorList>
            <person name="Varghese N."/>
            <person name="Submissions S."/>
        </authorList>
    </citation>
    <scope>NUCLEOTIDE SEQUENCE [LARGE SCALE GENOMIC DNA]</scope>
    <source>
        <strain evidence="13 14">DSM 19027</strain>
    </source>
</reference>